<evidence type="ECO:0000256" key="1">
    <source>
        <dbReference type="ARBA" id="ARBA00022801"/>
    </source>
</evidence>
<dbReference type="InterPro" id="IPR029058">
    <property type="entry name" value="AB_hydrolase_fold"/>
</dbReference>
<proteinExistence type="predicted"/>
<evidence type="ECO:0000256" key="2">
    <source>
        <dbReference type="ARBA" id="ARBA00022963"/>
    </source>
</evidence>
<evidence type="ECO:0000256" key="3">
    <source>
        <dbReference type="ARBA" id="ARBA00023098"/>
    </source>
</evidence>
<reference evidence="5 6" key="1">
    <citation type="submission" date="2022-04" db="EMBL/GenBank/DDBJ databases">
        <title>Positive selection, recombination, and allopatry shape intraspecific diversity of widespread and dominant cyanobacteria.</title>
        <authorList>
            <person name="Wei J."/>
            <person name="Shu W."/>
            <person name="Hu C."/>
        </authorList>
    </citation>
    <scope>NUCLEOTIDE SEQUENCE [LARGE SCALE GENOMIC DNA]</scope>
    <source>
        <strain evidence="5 6">GB2-A5</strain>
    </source>
</reference>
<dbReference type="SUPFAM" id="SSF53474">
    <property type="entry name" value="alpha/beta-Hydrolases"/>
    <property type="match status" value="1"/>
</dbReference>
<accession>A0ABV0JS74</accession>
<dbReference type="Pfam" id="PF03403">
    <property type="entry name" value="PAF-AH_p_II"/>
    <property type="match status" value="1"/>
</dbReference>
<dbReference type="PANTHER" id="PTHR10272">
    <property type="entry name" value="PLATELET-ACTIVATING FACTOR ACETYLHYDROLASE"/>
    <property type="match status" value="1"/>
</dbReference>
<evidence type="ECO:0000313" key="5">
    <source>
        <dbReference type="EMBL" id="MEP0866295.1"/>
    </source>
</evidence>
<sequence length="619" mass="67284">MMKLKLDWSCGRALRQMTQQTQTGSKRPGKAISGSWRKRIFWSAAIALSGGAIALSSSLAPVLAAERVKMRLGPFHQSVALSDLEEFAKTGKVPRTLKHYQVLLTPQFRETLKSSLQLDPKLGDKVVKDLLRSPVGKELIEKIGVALPDSNIEKMQAALSLAVRQSNGLSVISFLQAYPAETITLDASSAIAIVLEFNAPYWESKALSLLLERELTVAGENFSPAFNPAAFGSERVHKQTRSFYDRRRDREIIVDLYWANSFSAPVWKELPEVIRREAKAGDQGDKKDLSPSPKPQQLNIPLVVISHGFGADRSFLGYLARHLASHGVTVAAIEHPGSNASRLFAEHLGSSPVGLPGLDPLLPASEFIATPEDVSFLLDRLKKLNQKPGSLQGKLNTEKVTAIGHSLGGYTALALAGAELNLDELRSVCKNRNPLLKSGGDWLQCAAADLPEKRVQLRDRRIAGAIALNPVIGQLFGKTGLAQVATPTLILTGTDDNLTPALNHQLRPFKQLPNPKYLITAIGGTHLSISDFSPGSQGEVLTRSTLVNERTGMVATPMRQLLQGIGLSFVKQLTPAAPTYEPFLSPAYTQSFSTPKMPLRFNTQLPASILSWLSLSALP</sequence>
<dbReference type="Pfam" id="PF07176">
    <property type="entry name" value="DUF1400"/>
    <property type="match status" value="1"/>
</dbReference>
<dbReference type="Proteomes" id="UP001442494">
    <property type="component" value="Unassembled WGS sequence"/>
</dbReference>
<gene>
    <name evidence="5" type="ORF">NDI37_17690</name>
</gene>
<dbReference type="PANTHER" id="PTHR10272:SF13">
    <property type="entry name" value="POLY(ETHYLENE TEREPHTHALATE) HYDROLASE"/>
    <property type="match status" value="1"/>
</dbReference>
<protein>
    <submittedName>
        <fullName evidence="5">Alpha/beta hydrolase</fullName>
    </submittedName>
</protein>
<dbReference type="EMBL" id="JAMPKK010000041">
    <property type="protein sequence ID" value="MEP0866295.1"/>
    <property type="molecule type" value="Genomic_DNA"/>
</dbReference>
<dbReference type="GO" id="GO:0016787">
    <property type="term" value="F:hydrolase activity"/>
    <property type="evidence" value="ECO:0007669"/>
    <property type="project" value="UniProtKB-KW"/>
</dbReference>
<dbReference type="InterPro" id="IPR010802">
    <property type="entry name" value="DUF1400"/>
</dbReference>
<keyword evidence="2" id="KW-0442">Lipid degradation</keyword>
<keyword evidence="6" id="KW-1185">Reference proteome</keyword>
<comment type="caution">
    <text evidence="5">The sequence shown here is derived from an EMBL/GenBank/DDBJ whole genome shotgun (WGS) entry which is preliminary data.</text>
</comment>
<keyword evidence="1 5" id="KW-0378">Hydrolase</keyword>
<organism evidence="5 6">
    <name type="scientific">Funiculus sociatus GB2-A5</name>
    <dbReference type="NCBI Taxonomy" id="2933946"/>
    <lineage>
        <taxon>Bacteria</taxon>
        <taxon>Bacillati</taxon>
        <taxon>Cyanobacteriota</taxon>
        <taxon>Cyanophyceae</taxon>
        <taxon>Coleofasciculales</taxon>
        <taxon>Coleofasciculaceae</taxon>
        <taxon>Funiculus</taxon>
    </lineage>
</organism>
<evidence type="ECO:0000259" key="4">
    <source>
        <dbReference type="Pfam" id="PF07176"/>
    </source>
</evidence>
<keyword evidence="3" id="KW-0443">Lipid metabolism</keyword>
<name>A0ABV0JS74_9CYAN</name>
<feature type="domain" description="DUF1400" evidence="4">
    <location>
        <begin position="64"/>
        <end position="186"/>
    </location>
</feature>
<dbReference type="Gene3D" id="3.40.50.1820">
    <property type="entry name" value="alpha/beta hydrolase"/>
    <property type="match status" value="1"/>
</dbReference>
<evidence type="ECO:0000313" key="6">
    <source>
        <dbReference type="Proteomes" id="UP001442494"/>
    </source>
</evidence>